<reference evidence="1" key="1">
    <citation type="journal article" date="2017" name="J. Phycol.">
        <title>Analysis of chloroplast genomes and a supermatrix inform reclassification of the Rhodomelaceae (Rhodophyta).</title>
        <authorList>
            <person name="Diaz-Tapia P."/>
            <person name="Maggs C.A."/>
            <person name="West J.A."/>
            <person name="Verbruggen H."/>
        </authorList>
    </citation>
    <scope>NUCLEOTIDE SEQUENCE</scope>
    <source>
        <strain evidence="1">PD745</strain>
    </source>
</reference>
<sequence length="53" mass="6040">MDLLKLPLPNISSLIKRAYNKINLKKLIISLRFRGQPLPSQIKLHGIDAEESD</sequence>
<dbReference type="AlphaFoldDB" id="A0A1Z1MER8"/>
<keyword evidence="1" id="KW-0934">Plastid</keyword>
<name>A0A1Z1MER8_9FLOR</name>
<keyword evidence="1" id="KW-0150">Chloroplast</keyword>
<protein>
    <submittedName>
        <fullName evidence="1">Uncharacterized protein</fullName>
    </submittedName>
</protein>
<dbReference type="EMBL" id="MF101431">
    <property type="protein sequence ID" value="ARW64244.1"/>
    <property type="molecule type" value="Genomic_DNA"/>
</dbReference>
<proteinExistence type="predicted"/>
<geneLocation type="chloroplast" evidence="1"/>
<evidence type="ECO:0000313" key="1">
    <source>
        <dbReference type="EMBL" id="ARW64244.1"/>
    </source>
</evidence>
<gene>
    <name evidence="1" type="primary">orf53</name>
</gene>
<organism evidence="1">
    <name type="scientific">Chondria sp.</name>
    <name type="common">in: red algae</name>
    <dbReference type="NCBI Taxonomy" id="1982705"/>
    <lineage>
        <taxon>Eukaryota</taxon>
        <taxon>Rhodophyta</taxon>
        <taxon>Florideophyceae</taxon>
        <taxon>Rhodymeniophycidae</taxon>
        <taxon>Ceramiales</taxon>
        <taxon>Rhodomelaceae</taxon>
        <taxon>Chondrieae</taxon>
        <taxon>Chondria</taxon>
    </lineage>
</organism>
<accession>A0A1Z1MER8</accession>